<dbReference type="RefSeq" id="XP_041152525.1">
    <property type="nucleotide sequence ID" value="XM_041307884.1"/>
</dbReference>
<comment type="caution">
    <text evidence="3">The sequence shown here is derived from an EMBL/GenBank/DDBJ whole genome shotgun (WGS) entry which is preliminary data.</text>
</comment>
<proteinExistence type="inferred from homology"/>
<dbReference type="InterPro" id="IPR000558">
    <property type="entry name" value="Histone_H2B"/>
</dbReference>
<comment type="similarity">
    <text evidence="1">Belongs to the histone H2B family.</text>
</comment>
<evidence type="ECO:0000313" key="3">
    <source>
        <dbReference type="EMBL" id="KAG1785040.1"/>
    </source>
</evidence>
<dbReference type="GO" id="GO:0046982">
    <property type="term" value="F:protein heterodimerization activity"/>
    <property type="evidence" value="ECO:0007669"/>
    <property type="project" value="InterPro"/>
</dbReference>
<feature type="transmembrane region" description="Helical" evidence="2">
    <location>
        <begin position="20"/>
        <end position="38"/>
    </location>
</feature>
<keyword evidence="2" id="KW-1133">Transmembrane helix</keyword>
<accession>A0A9P7D9D5</accession>
<keyword evidence="4" id="KW-1185">Reference proteome</keyword>
<dbReference type="Proteomes" id="UP000719766">
    <property type="component" value="Unassembled WGS sequence"/>
</dbReference>
<gene>
    <name evidence="3" type="ORF">HD556DRAFT_1451127</name>
</gene>
<dbReference type="InterPro" id="IPR009072">
    <property type="entry name" value="Histone-fold"/>
</dbReference>
<reference evidence="3" key="1">
    <citation type="journal article" date="2020" name="New Phytol.">
        <title>Comparative genomics reveals dynamic genome evolution in host specialist ectomycorrhizal fungi.</title>
        <authorList>
            <person name="Lofgren L.A."/>
            <person name="Nguyen N.H."/>
            <person name="Vilgalys R."/>
            <person name="Ruytinx J."/>
            <person name="Liao H.L."/>
            <person name="Branco S."/>
            <person name="Kuo A."/>
            <person name="LaButti K."/>
            <person name="Lipzen A."/>
            <person name="Andreopoulos W."/>
            <person name="Pangilinan J."/>
            <person name="Riley R."/>
            <person name="Hundley H."/>
            <person name="Na H."/>
            <person name="Barry K."/>
            <person name="Grigoriev I.V."/>
            <person name="Stajich J.E."/>
            <person name="Kennedy P.G."/>
        </authorList>
    </citation>
    <scope>NUCLEOTIDE SEQUENCE</scope>
    <source>
        <strain evidence="3">S12</strain>
    </source>
</reference>
<dbReference type="GO" id="GO:0030527">
    <property type="term" value="F:structural constituent of chromatin"/>
    <property type="evidence" value="ECO:0007669"/>
    <property type="project" value="InterPro"/>
</dbReference>
<dbReference type="GO" id="GO:0000786">
    <property type="term" value="C:nucleosome"/>
    <property type="evidence" value="ECO:0007669"/>
    <property type="project" value="InterPro"/>
</dbReference>
<dbReference type="GeneID" id="64601648"/>
<evidence type="ECO:0000313" key="4">
    <source>
        <dbReference type="Proteomes" id="UP000719766"/>
    </source>
</evidence>
<keyword evidence="2" id="KW-0472">Membrane</keyword>
<keyword evidence="2" id="KW-0812">Transmembrane</keyword>
<organism evidence="3 4">
    <name type="scientific">Suillus plorans</name>
    <dbReference type="NCBI Taxonomy" id="116603"/>
    <lineage>
        <taxon>Eukaryota</taxon>
        <taxon>Fungi</taxon>
        <taxon>Dikarya</taxon>
        <taxon>Basidiomycota</taxon>
        <taxon>Agaricomycotina</taxon>
        <taxon>Agaricomycetes</taxon>
        <taxon>Agaricomycetidae</taxon>
        <taxon>Boletales</taxon>
        <taxon>Suillineae</taxon>
        <taxon>Suillaceae</taxon>
        <taxon>Suillus</taxon>
    </lineage>
</organism>
<dbReference type="OrthoDB" id="2691646at2759"/>
<name>A0A9P7D9D5_9AGAM</name>
<dbReference type="SUPFAM" id="SSF47113">
    <property type="entry name" value="Histone-fold"/>
    <property type="match status" value="1"/>
</dbReference>
<dbReference type="PANTHER" id="PTHR23428">
    <property type="entry name" value="HISTONE H2B"/>
    <property type="match status" value="1"/>
</dbReference>
<dbReference type="EMBL" id="JABBWE010000121">
    <property type="protein sequence ID" value="KAG1785040.1"/>
    <property type="molecule type" value="Genomic_DNA"/>
</dbReference>
<dbReference type="AlphaFoldDB" id="A0A9P7D9D5"/>
<sequence length="112" mass="12165">MAILNSFITDVPERIGTPSLYFFFFVAGLTLAAVLRQVHPDKGISNEATAILNSFIIFESIASRQVHPGAGISKATVILNSFVNDIVERTVMTIQRRTAASRTIGMQRATGP</sequence>
<protein>
    <submittedName>
        <fullName evidence="3">Uncharacterized protein</fullName>
    </submittedName>
</protein>
<evidence type="ECO:0000256" key="2">
    <source>
        <dbReference type="SAM" id="Phobius"/>
    </source>
</evidence>
<dbReference type="GO" id="GO:0003677">
    <property type="term" value="F:DNA binding"/>
    <property type="evidence" value="ECO:0007669"/>
    <property type="project" value="InterPro"/>
</dbReference>
<dbReference type="Gene3D" id="1.10.20.10">
    <property type="entry name" value="Histone, subunit A"/>
    <property type="match status" value="2"/>
</dbReference>
<evidence type="ECO:0000256" key="1">
    <source>
        <dbReference type="ARBA" id="ARBA00006846"/>
    </source>
</evidence>